<dbReference type="GO" id="GO:0043024">
    <property type="term" value="F:ribosomal small subunit binding"/>
    <property type="evidence" value="ECO:0007669"/>
    <property type="project" value="TreeGrafter"/>
</dbReference>
<dbReference type="Pfam" id="PF02033">
    <property type="entry name" value="RBFA"/>
    <property type="match status" value="1"/>
</dbReference>
<dbReference type="PROSITE" id="PS01319">
    <property type="entry name" value="RBFA"/>
    <property type="match status" value="1"/>
</dbReference>
<dbReference type="OrthoDB" id="307788at2"/>
<dbReference type="InterPro" id="IPR020053">
    <property type="entry name" value="Ribosome-bd_factorA_CS"/>
</dbReference>
<comment type="subcellular location">
    <subcellularLocation>
        <location evidence="2">Cytoplasm</location>
    </subcellularLocation>
</comment>
<dbReference type="NCBIfam" id="TIGR00082">
    <property type="entry name" value="rbfA"/>
    <property type="match status" value="1"/>
</dbReference>
<keyword evidence="2" id="KW-0963">Cytoplasm</keyword>
<dbReference type="InterPro" id="IPR000238">
    <property type="entry name" value="RbfA"/>
</dbReference>
<reference evidence="3 4" key="1">
    <citation type="submission" date="2019-07" db="EMBL/GenBank/DDBJ databases">
        <title>The pathways for chlorine oxyanion respiration interact through the shared metabolite chlorate.</title>
        <authorList>
            <person name="Barnum T.P."/>
            <person name="Cheng Y."/>
            <person name="Hill K.A."/>
            <person name="Lucas L.N."/>
            <person name="Carlson H.K."/>
            <person name="Coates J.D."/>
        </authorList>
    </citation>
    <scope>NUCLEOTIDE SEQUENCE [LARGE SCALE GENOMIC DNA]</scope>
    <source>
        <strain evidence="3 4">BK-1</strain>
    </source>
</reference>
<evidence type="ECO:0000256" key="2">
    <source>
        <dbReference type="HAMAP-Rule" id="MF_00003"/>
    </source>
</evidence>
<keyword evidence="1 2" id="KW-0690">Ribosome biogenesis</keyword>
<dbReference type="InterPro" id="IPR015946">
    <property type="entry name" value="KH_dom-like_a/b"/>
</dbReference>
<keyword evidence="4" id="KW-1185">Reference proteome</keyword>
<dbReference type="PANTHER" id="PTHR33515:SF1">
    <property type="entry name" value="RIBOSOME-BINDING FACTOR A, CHLOROPLASTIC-RELATED"/>
    <property type="match status" value="1"/>
</dbReference>
<gene>
    <name evidence="2 3" type="primary">rbfA</name>
    <name evidence="3" type="ORF">FHP88_14630</name>
</gene>
<sequence length="127" mass="14819">MAREFKRTDRIGSQIQRELAELVRTSFDVRKIGMVTIQAVQVVRDFSHAKIYFTFFGGELDQQGVTKMLKQAAPKLRHELGQRMRMRIVPELHFLYDESIERGSRISSLIEQAVQSDHHDSDDERND</sequence>
<protein>
    <recommendedName>
        <fullName evidence="2">Ribosome-binding factor A</fullName>
    </recommendedName>
</protein>
<dbReference type="PANTHER" id="PTHR33515">
    <property type="entry name" value="RIBOSOME-BINDING FACTOR A, CHLOROPLASTIC-RELATED"/>
    <property type="match status" value="1"/>
</dbReference>
<dbReference type="SUPFAM" id="SSF89919">
    <property type="entry name" value="Ribosome-binding factor A, RbfA"/>
    <property type="match status" value="1"/>
</dbReference>
<dbReference type="GO" id="GO:0030490">
    <property type="term" value="P:maturation of SSU-rRNA"/>
    <property type="evidence" value="ECO:0007669"/>
    <property type="project" value="UniProtKB-UniRule"/>
</dbReference>
<organism evidence="3 4">
    <name type="scientific">Sedimenticola selenatireducens</name>
    <dbReference type="NCBI Taxonomy" id="191960"/>
    <lineage>
        <taxon>Bacteria</taxon>
        <taxon>Pseudomonadati</taxon>
        <taxon>Pseudomonadota</taxon>
        <taxon>Gammaproteobacteria</taxon>
        <taxon>Chromatiales</taxon>
        <taxon>Sedimenticolaceae</taxon>
        <taxon>Sedimenticola</taxon>
    </lineage>
</organism>
<accession>A0A558DKL6</accession>
<comment type="function">
    <text evidence="2">One of several proteins that assist in the late maturation steps of the functional core of the 30S ribosomal subunit. Associates with free 30S ribosomal subunits (but not with 30S subunits that are part of 70S ribosomes or polysomes). Required for efficient processing of 16S rRNA. May interact with the 5'-terminal helix region of 16S rRNA.</text>
</comment>
<dbReference type="Gene3D" id="3.30.300.20">
    <property type="match status" value="1"/>
</dbReference>
<dbReference type="Proteomes" id="UP000316649">
    <property type="component" value="Unassembled WGS sequence"/>
</dbReference>
<name>A0A558DKL6_9GAMM</name>
<dbReference type="RefSeq" id="WP_144359833.1">
    <property type="nucleotide sequence ID" value="NZ_VMNH01000022.1"/>
</dbReference>
<evidence type="ECO:0000313" key="4">
    <source>
        <dbReference type="Proteomes" id="UP000316649"/>
    </source>
</evidence>
<dbReference type="EMBL" id="VMNH01000022">
    <property type="protein sequence ID" value="TVO71254.1"/>
    <property type="molecule type" value="Genomic_DNA"/>
</dbReference>
<dbReference type="InterPro" id="IPR023799">
    <property type="entry name" value="RbfA_dom_sf"/>
</dbReference>
<comment type="subunit">
    <text evidence="2">Monomer. Binds 30S ribosomal subunits, but not 50S ribosomal subunits or 70S ribosomes.</text>
</comment>
<proteinExistence type="inferred from homology"/>
<dbReference type="GO" id="GO:0005829">
    <property type="term" value="C:cytosol"/>
    <property type="evidence" value="ECO:0007669"/>
    <property type="project" value="TreeGrafter"/>
</dbReference>
<evidence type="ECO:0000313" key="3">
    <source>
        <dbReference type="EMBL" id="TVO71254.1"/>
    </source>
</evidence>
<dbReference type="HAMAP" id="MF_00003">
    <property type="entry name" value="RbfA"/>
    <property type="match status" value="1"/>
</dbReference>
<comment type="caution">
    <text evidence="3">The sequence shown here is derived from an EMBL/GenBank/DDBJ whole genome shotgun (WGS) entry which is preliminary data.</text>
</comment>
<evidence type="ECO:0000256" key="1">
    <source>
        <dbReference type="ARBA" id="ARBA00022517"/>
    </source>
</evidence>
<comment type="similarity">
    <text evidence="2">Belongs to the RbfA family.</text>
</comment>
<dbReference type="AlphaFoldDB" id="A0A558DKL6"/>